<accession>M0NDB4</accession>
<gene>
    <name evidence="2" type="ORF">C450_05280</name>
</gene>
<keyword evidence="3" id="KW-1185">Reference proteome</keyword>
<proteinExistence type="predicted"/>
<dbReference type="EMBL" id="AOME01000026">
    <property type="protein sequence ID" value="EMA54680.1"/>
    <property type="molecule type" value="Genomic_DNA"/>
</dbReference>
<dbReference type="Proteomes" id="UP000011625">
    <property type="component" value="Unassembled WGS sequence"/>
</dbReference>
<dbReference type="AlphaFoldDB" id="M0NDB4"/>
<comment type="caution">
    <text evidence="2">The sequence shown here is derived from an EMBL/GenBank/DDBJ whole genome shotgun (WGS) entry which is preliminary data.</text>
</comment>
<name>M0NDB4_9EURY</name>
<feature type="region of interest" description="Disordered" evidence="1">
    <location>
        <begin position="24"/>
        <end position="51"/>
    </location>
</feature>
<dbReference type="RefSeq" id="WP_005040942.1">
    <property type="nucleotide sequence ID" value="NZ_AOME01000026.1"/>
</dbReference>
<organism evidence="2 3">
    <name type="scientific">Halococcus salifodinae DSM 8989</name>
    <dbReference type="NCBI Taxonomy" id="1227456"/>
    <lineage>
        <taxon>Archaea</taxon>
        <taxon>Methanobacteriati</taxon>
        <taxon>Methanobacteriota</taxon>
        <taxon>Stenosarchaea group</taxon>
        <taxon>Halobacteria</taxon>
        <taxon>Halobacteriales</taxon>
        <taxon>Halococcaceae</taxon>
        <taxon>Halococcus</taxon>
    </lineage>
</organism>
<protein>
    <submittedName>
        <fullName evidence="2">Uncharacterized protein</fullName>
    </submittedName>
</protein>
<dbReference type="STRING" id="1227456.C450_05280"/>
<evidence type="ECO:0000256" key="1">
    <source>
        <dbReference type="SAM" id="MobiDB-lite"/>
    </source>
</evidence>
<evidence type="ECO:0000313" key="3">
    <source>
        <dbReference type="Proteomes" id="UP000011625"/>
    </source>
</evidence>
<sequence length="332" mass="37731">MSHECDDCGQEFDTLTRLRLHDCSSTEVSEDTTVDSSNTEDLTPSGETDYRPETVELASLDKFLENETDATPDSLAEAMATYESELQSASESGASDRYSGIRNGYRRQLISELDAAIQAEGWTVLEELLNAYHPNTAEGFPHVTTILQNVTGRNFIRTRLAEGVETIPVDALEYLETIRTQVGEQQDYIIEGLHPYGWGIGHPDIAVAERIHEHASDHIFSTSPMLEHAFYADQHMAVDLLEWMIHDDAVQHEITYRLDETITEARYLLDGPAGAASDHFWPTSPRYWDWHDDLGFDFELEDDVEHRIRNLVREEGLENDLPQDWDITDLTL</sequence>
<dbReference type="OrthoDB" id="350440at2157"/>
<dbReference type="InterPro" id="IPR058450">
    <property type="entry name" value="DUF8137"/>
</dbReference>
<feature type="compositionally biased region" description="Polar residues" evidence="1">
    <location>
        <begin position="34"/>
        <end position="46"/>
    </location>
</feature>
<evidence type="ECO:0000313" key="2">
    <source>
        <dbReference type="EMBL" id="EMA54680.1"/>
    </source>
</evidence>
<dbReference type="PATRIC" id="fig|1227456.3.peg.1072"/>
<reference evidence="2 3" key="1">
    <citation type="journal article" date="2014" name="PLoS Genet.">
        <title>Phylogenetically driven sequencing of extremely halophilic archaea reveals strategies for static and dynamic osmo-response.</title>
        <authorList>
            <person name="Becker E.A."/>
            <person name="Seitzer P.M."/>
            <person name="Tritt A."/>
            <person name="Larsen D."/>
            <person name="Krusor M."/>
            <person name="Yao A.I."/>
            <person name="Wu D."/>
            <person name="Madern D."/>
            <person name="Eisen J.A."/>
            <person name="Darling A.E."/>
            <person name="Facciotti M.T."/>
        </authorList>
    </citation>
    <scope>NUCLEOTIDE SEQUENCE [LARGE SCALE GENOMIC DNA]</scope>
    <source>
        <strain evidence="2 3">DSM 8989</strain>
    </source>
</reference>
<dbReference type="Pfam" id="PF26458">
    <property type="entry name" value="DUF8137"/>
    <property type="match status" value="1"/>
</dbReference>